<protein>
    <submittedName>
        <fullName evidence="2">Bacillithiol biosynthesis BshC</fullName>
    </submittedName>
</protein>
<organism evidence="2 3">
    <name type="scientific">Streptococcus pneumoniae</name>
    <dbReference type="NCBI Taxonomy" id="1313"/>
    <lineage>
        <taxon>Bacteria</taxon>
        <taxon>Bacillati</taxon>
        <taxon>Bacillota</taxon>
        <taxon>Bacilli</taxon>
        <taxon>Lactobacillales</taxon>
        <taxon>Streptococcaceae</taxon>
        <taxon>Streptococcus</taxon>
    </lineage>
</organism>
<reference evidence="2 3" key="1">
    <citation type="submission" date="2019-11" db="EMBL/GenBank/DDBJ databases">
        <title>Growth characteristics of pneumococcus vary with the chemical composition of the capsule and with environmental conditions.</title>
        <authorList>
            <person name="Tothpal A."/>
            <person name="Desobry K."/>
            <person name="Joshi S."/>
            <person name="Wyllie A.L."/>
            <person name="Weinberger D.M."/>
        </authorList>
    </citation>
    <scope>NUCLEOTIDE SEQUENCE [LARGE SCALE GENOMIC DNA]</scope>
    <source>
        <strain evidence="3">pnumococcus23A</strain>
    </source>
</reference>
<dbReference type="AlphaFoldDB" id="A0A6G2DXF4"/>
<gene>
    <name evidence="2" type="primary">bshC</name>
    <name evidence="2" type="ORF">GM537_14295</name>
</gene>
<comment type="caution">
    <text evidence="2">The sequence shown here is derived from an EMBL/GenBank/DDBJ whole genome shotgun (WGS) entry which is preliminary data.</text>
</comment>
<feature type="non-terminal residue" evidence="2">
    <location>
        <position position="1"/>
    </location>
</feature>
<dbReference type="RefSeq" id="WP_155459827.1">
    <property type="nucleotide sequence ID" value="NZ_WNHS01000938.1"/>
</dbReference>
<dbReference type="EMBL" id="WNHS01000938">
    <property type="protein sequence ID" value="MTW25942.1"/>
    <property type="molecule type" value="Genomic_DNA"/>
</dbReference>
<evidence type="ECO:0000259" key="1">
    <source>
        <dbReference type="Pfam" id="PF10079"/>
    </source>
</evidence>
<dbReference type="Proteomes" id="UP000490982">
    <property type="component" value="Unassembled WGS sequence"/>
</dbReference>
<evidence type="ECO:0000313" key="3">
    <source>
        <dbReference type="Proteomes" id="UP000490982"/>
    </source>
</evidence>
<name>A0A6G2DXF4_STREE</name>
<dbReference type="InterPro" id="IPR055398">
    <property type="entry name" value="Rossmann-like_BshC"/>
</dbReference>
<sequence>TEHARERIILENGVYKINQTDISFTEEQIYQEINQNPEKFSPNVILRPVCQEKLLPNIAFIGGGAEVAYWLDQKALFE</sequence>
<evidence type="ECO:0000313" key="2">
    <source>
        <dbReference type="EMBL" id="MTW25942.1"/>
    </source>
</evidence>
<feature type="non-terminal residue" evidence="2">
    <location>
        <position position="78"/>
    </location>
</feature>
<accession>A0A6G2DXF4</accession>
<feature type="domain" description="Bacillithiol biosynthesis BshC N-terminal Rossmann-like" evidence="1">
    <location>
        <begin position="2"/>
        <end position="78"/>
    </location>
</feature>
<proteinExistence type="predicted"/>
<dbReference type="Pfam" id="PF10079">
    <property type="entry name" value="Rossmann-like_BshC"/>
    <property type="match status" value="1"/>
</dbReference>